<proteinExistence type="predicted"/>
<comment type="caution">
    <text evidence="2">The sequence shown here is derived from an EMBL/GenBank/DDBJ whole genome shotgun (WGS) entry which is preliminary data.</text>
</comment>
<feature type="transmembrane region" description="Helical" evidence="1">
    <location>
        <begin position="16"/>
        <end position="34"/>
    </location>
</feature>
<protein>
    <submittedName>
        <fullName evidence="2">Uncharacterized protein</fullName>
    </submittedName>
</protein>
<evidence type="ECO:0000313" key="2">
    <source>
        <dbReference type="EMBL" id="KAK0491949.1"/>
    </source>
</evidence>
<reference evidence="2" key="1">
    <citation type="submission" date="2023-06" db="EMBL/GenBank/DDBJ databases">
        <authorList>
            <consortium name="Lawrence Berkeley National Laboratory"/>
            <person name="Ahrendt S."/>
            <person name="Sahu N."/>
            <person name="Indic B."/>
            <person name="Wong-Bajracharya J."/>
            <person name="Merenyi Z."/>
            <person name="Ke H.-M."/>
            <person name="Monk M."/>
            <person name="Kocsube S."/>
            <person name="Drula E."/>
            <person name="Lipzen A."/>
            <person name="Balint B."/>
            <person name="Henrissat B."/>
            <person name="Andreopoulos B."/>
            <person name="Martin F.M."/>
            <person name="Harder C.B."/>
            <person name="Rigling D."/>
            <person name="Ford K.L."/>
            <person name="Foster G.D."/>
            <person name="Pangilinan J."/>
            <person name="Papanicolaou A."/>
            <person name="Barry K."/>
            <person name="LaButti K."/>
            <person name="Viragh M."/>
            <person name="Koriabine M."/>
            <person name="Yan M."/>
            <person name="Riley R."/>
            <person name="Champramary S."/>
            <person name="Plett K.L."/>
            <person name="Tsai I.J."/>
            <person name="Slot J."/>
            <person name="Sipos G."/>
            <person name="Plett J."/>
            <person name="Nagy L.G."/>
            <person name="Grigoriev I.V."/>
        </authorList>
    </citation>
    <scope>NUCLEOTIDE SEQUENCE</scope>
    <source>
        <strain evidence="2">HWK02</strain>
    </source>
</reference>
<accession>A0AA39PXJ5</accession>
<sequence>MVSLQFPAHCSFDLPMLSYVSALCITNIYFNVCLPSQKVFTKPRAPNPLSTKNVLVSAPPTFCITIVALRGPSQRLERQITTSYSCIDVAHFRKALLLIIADCSYMSGSCPISLAAGLSSNLPGYLVWAYMRTCETASLAYPPQSTMPIPSIPE</sequence>
<keyword evidence="3" id="KW-1185">Reference proteome</keyword>
<dbReference type="AlphaFoldDB" id="A0AA39PXJ5"/>
<evidence type="ECO:0000256" key="1">
    <source>
        <dbReference type="SAM" id="Phobius"/>
    </source>
</evidence>
<name>A0AA39PXJ5_9AGAR</name>
<keyword evidence="1" id="KW-0812">Transmembrane</keyword>
<dbReference type="EMBL" id="JAUEPU010000032">
    <property type="protein sequence ID" value="KAK0491949.1"/>
    <property type="molecule type" value="Genomic_DNA"/>
</dbReference>
<evidence type="ECO:0000313" key="3">
    <source>
        <dbReference type="Proteomes" id="UP001175228"/>
    </source>
</evidence>
<dbReference type="Proteomes" id="UP001175228">
    <property type="component" value="Unassembled WGS sequence"/>
</dbReference>
<keyword evidence="1" id="KW-1133">Transmembrane helix</keyword>
<organism evidence="2 3">
    <name type="scientific">Armillaria luteobubalina</name>
    <dbReference type="NCBI Taxonomy" id="153913"/>
    <lineage>
        <taxon>Eukaryota</taxon>
        <taxon>Fungi</taxon>
        <taxon>Dikarya</taxon>
        <taxon>Basidiomycota</taxon>
        <taxon>Agaricomycotina</taxon>
        <taxon>Agaricomycetes</taxon>
        <taxon>Agaricomycetidae</taxon>
        <taxon>Agaricales</taxon>
        <taxon>Marasmiineae</taxon>
        <taxon>Physalacriaceae</taxon>
        <taxon>Armillaria</taxon>
    </lineage>
</organism>
<gene>
    <name evidence="2" type="ORF">EDD18DRAFT_530322</name>
</gene>
<keyword evidence="1" id="KW-0472">Membrane</keyword>